<comment type="caution">
    <text evidence="1">The sequence shown here is derived from an EMBL/GenBank/DDBJ whole genome shotgun (WGS) entry which is preliminary data.</text>
</comment>
<evidence type="ECO:0000313" key="2">
    <source>
        <dbReference type="Proteomes" id="UP000693981"/>
    </source>
</evidence>
<proteinExistence type="predicted"/>
<organism evidence="1 2">
    <name type="scientific">Phytophthora boehmeriae</name>
    <dbReference type="NCBI Taxonomy" id="109152"/>
    <lineage>
        <taxon>Eukaryota</taxon>
        <taxon>Sar</taxon>
        <taxon>Stramenopiles</taxon>
        <taxon>Oomycota</taxon>
        <taxon>Peronosporomycetes</taxon>
        <taxon>Peronosporales</taxon>
        <taxon>Peronosporaceae</taxon>
        <taxon>Phytophthora</taxon>
    </lineage>
</organism>
<dbReference type="EMBL" id="JAGDFL010000441">
    <property type="protein sequence ID" value="KAG7388477.1"/>
    <property type="molecule type" value="Genomic_DNA"/>
</dbReference>
<accession>A0A8T1W4E5</accession>
<protein>
    <submittedName>
        <fullName evidence="1">Uncharacterized protein</fullName>
    </submittedName>
</protein>
<sequence>MRLVAKPNLRASVFTVKDGNTKSDVLVVINAQNATDDSEVPTTNFSKLFEFAQTDLGSSSSASEEEERALISPAFRDALKTAIKHPVKFAKSFTFIQWFKKVLRPRHP</sequence>
<dbReference type="Proteomes" id="UP000693981">
    <property type="component" value="Unassembled WGS sequence"/>
</dbReference>
<name>A0A8T1W4E5_9STRA</name>
<evidence type="ECO:0000313" key="1">
    <source>
        <dbReference type="EMBL" id="KAG7388477.1"/>
    </source>
</evidence>
<keyword evidence="2" id="KW-1185">Reference proteome</keyword>
<dbReference type="AlphaFoldDB" id="A0A8T1W4E5"/>
<gene>
    <name evidence="1" type="ORF">PHYBOEH_007849</name>
</gene>
<reference evidence="1" key="1">
    <citation type="submission" date="2021-02" db="EMBL/GenBank/DDBJ databases">
        <authorList>
            <person name="Palmer J.M."/>
        </authorList>
    </citation>
    <scope>NUCLEOTIDE SEQUENCE</scope>
    <source>
        <strain evidence="1">SCRP23</strain>
    </source>
</reference>